<proteinExistence type="predicted"/>
<evidence type="ECO:0000313" key="1">
    <source>
        <dbReference type="EMBL" id="VBA33915.1"/>
    </source>
</evidence>
<protein>
    <submittedName>
        <fullName evidence="1">Uncharacterized protein</fullName>
    </submittedName>
</protein>
<name>A0A498PQ99_9MYCO</name>
<dbReference type="AlphaFoldDB" id="A0A498PQ99"/>
<reference evidence="1 2" key="1">
    <citation type="submission" date="2018-09" db="EMBL/GenBank/DDBJ databases">
        <authorList>
            <person name="Tagini F."/>
        </authorList>
    </citation>
    <scope>NUCLEOTIDE SEQUENCE [LARGE SCALE GENOMIC DNA]</scope>
    <source>
        <strain evidence="1 2">MK136</strain>
    </source>
</reference>
<organism evidence="1 2">
    <name type="scientific">Mycobacterium attenuatum</name>
    <dbReference type="NCBI Taxonomy" id="2341086"/>
    <lineage>
        <taxon>Bacteria</taxon>
        <taxon>Bacillati</taxon>
        <taxon>Actinomycetota</taxon>
        <taxon>Actinomycetes</taxon>
        <taxon>Mycobacteriales</taxon>
        <taxon>Mycobacteriaceae</taxon>
        <taxon>Mycobacterium</taxon>
    </lineage>
</organism>
<gene>
    <name evidence="1" type="ORF">LAUMK136_00536</name>
</gene>
<dbReference type="Proteomes" id="UP000273307">
    <property type="component" value="Unassembled WGS sequence"/>
</dbReference>
<sequence>MLKSQRKEAIIVTQLFALCGPPPPAHDMVWPHTVGAAIDGGLPEAATSRRNRPDGGDAEAMIRGARTVDVNHAHISCAAKSA</sequence>
<keyword evidence="2" id="KW-1185">Reference proteome</keyword>
<accession>A0A498PQ99</accession>
<dbReference type="EMBL" id="UPHP01000012">
    <property type="protein sequence ID" value="VBA33915.1"/>
    <property type="molecule type" value="Genomic_DNA"/>
</dbReference>
<evidence type="ECO:0000313" key="2">
    <source>
        <dbReference type="Proteomes" id="UP000273307"/>
    </source>
</evidence>